<dbReference type="EMBL" id="SPHZ02000007">
    <property type="protein sequence ID" value="KAF0909231.1"/>
    <property type="molecule type" value="Genomic_DNA"/>
</dbReference>
<keyword evidence="1" id="KW-0732">Signal</keyword>
<dbReference type="Proteomes" id="UP000479710">
    <property type="component" value="Unassembled WGS sequence"/>
</dbReference>
<organism evidence="2 3">
    <name type="scientific">Oryza meyeriana var. granulata</name>
    <dbReference type="NCBI Taxonomy" id="110450"/>
    <lineage>
        <taxon>Eukaryota</taxon>
        <taxon>Viridiplantae</taxon>
        <taxon>Streptophyta</taxon>
        <taxon>Embryophyta</taxon>
        <taxon>Tracheophyta</taxon>
        <taxon>Spermatophyta</taxon>
        <taxon>Magnoliopsida</taxon>
        <taxon>Liliopsida</taxon>
        <taxon>Poales</taxon>
        <taxon>Poaceae</taxon>
        <taxon>BOP clade</taxon>
        <taxon>Oryzoideae</taxon>
        <taxon>Oryzeae</taxon>
        <taxon>Oryzinae</taxon>
        <taxon>Oryza</taxon>
        <taxon>Oryza meyeriana</taxon>
    </lineage>
</organism>
<evidence type="ECO:0000313" key="2">
    <source>
        <dbReference type="EMBL" id="KAF0909231.1"/>
    </source>
</evidence>
<evidence type="ECO:0000256" key="1">
    <source>
        <dbReference type="SAM" id="SignalP"/>
    </source>
</evidence>
<evidence type="ECO:0008006" key="4">
    <source>
        <dbReference type="Google" id="ProtNLM"/>
    </source>
</evidence>
<name>A0A6G1D9X7_9ORYZ</name>
<accession>A0A6G1D9X7</accession>
<comment type="caution">
    <text evidence="2">The sequence shown here is derived from an EMBL/GenBank/DDBJ whole genome shotgun (WGS) entry which is preliminary data.</text>
</comment>
<feature type="signal peptide" evidence="1">
    <location>
        <begin position="1"/>
        <end position="25"/>
    </location>
</feature>
<dbReference type="AlphaFoldDB" id="A0A6G1D9X7"/>
<gene>
    <name evidence="2" type="ORF">E2562_032629</name>
</gene>
<proteinExistence type="predicted"/>
<protein>
    <recommendedName>
        <fullName evidence="4">Secreted protein</fullName>
    </recommendedName>
</protein>
<feature type="chain" id="PRO_5026164403" description="Secreted protein" evidence="1">
    <location>
        <begin position="26"/>
        <end position="106"/>
    </location>
</feature>
<keyword evidence="3" id="KW-1185">Reference proteome</keyword>
<sequence length="106" mass="10955">MGSSLGPSHSVAFTLLVLVLGKFVGEEIDRLRRAPDFVSSGSSRGASTTIDPRCGAAVSTVQHVRCGKQPAGHSPSLISVALAVCCDLAGNLTSRDGRFQDKGMPS</sequence>
<evidence type="ECO:0000313" key="3">
    <source>
        <dbReference type="Proteomes" id="UP000479710"/>
    </source>
</evidence>
<reference evidence="2 3" key="1">
    <citation type="submission" date="2019-11" db="EMBL/GenBank/DDBJ databases">
        <title>Whole genome sequence of Oryza granulata.</title>
        <authorList>
            <person name="Li W."/>
        </authorList>
    </citation>
    <scope>NUCLEOTIDE SEQUENCE [LARGE SCALE GENOMIC DNA]</scope>
    <source>
        <strain evidence="3">cv. Menghai</strain>
        <tissue evidence="2">Leaf</tissue>
    </source>
</reference>